<organism evidence="14 15">
    <name type="scientific">Coniochaeta hoffmannii</name>
    <dbReference type="NCBI Taxonomy" id="91930"/>
    <lineage>
        <taxon>Eukaryota</taxon>
        <taxon>Fungi</taxon>
        <taxon>Dikarya</taxon>
        <taxon>Ascomycota</taxon>
        <taxon>Pezizomycotina</taxon>
        <taxon>Sordariomycetes</taxon>
        <taxon>Sordariomycetidae</taxon>
        <taxon>Coniochaetales</taxon>
        <taxon>Coniochaetaceae</taxon>
        <taxon>Coniochaeta</taxon>
    </lineage>
</organism>
<feature type="transmembrane region" description="Helical" evidence="12">
    <location>
        <begin position="147"/>
        <end position="171"/>
    </location>
</feature>
<dbReference type="Pfam" id="PF03188">
    <property type="entry name" value="Cytochrom_B561"/>
    <property type="match status" value="1"/>
</dbReference>
<keyword evidence="15" id="KW-1185">Reference proteome</keyword>
<dbReference type="PANTHER" id="PTHR15422:SF45">
    <property type="entry name" value="CYTOCHROME B561 DOMAIN-CONTAINING PROTEIN"/>
    <property type="match status" value="1"/>
</dbReference>
<evidence type="ECO:0000259" key="13">
    <source>
        <dbReference type="PROSITE" id="PS50939"/>
    </source>
</evidence>
<keyword evidence="4" id="KW-0349">Heme</keyword>
<reference evidence="14" key="1">
    <citation type="submission" date="2022-07" db="EMBL/GenBank/DDBJ databases">
        <title>Fungi with potential for degradation of polypropylene.</title>
        <authorList>
            <person name="Gostincar C."/>
        </authorList>
    </citation>
    <scope>NUCLEOTIDE SEQUENCE</scope>
    <source>
        <strain evidence="14">EXF-13287</strain>
    </source>
</reference>
<feature type="domain" description="Cytochrome b561" evidence="13">
    <location>
        <begin position="36"/>
        <end position="240"/>
    </location>
</feature>
<comment type="caution">
    <text evidence="14">The sequence shown here is derived from an EMBL/GenBank/DDBJ whole genome shotgun (WGS) entry which is preliminary data.</text>
</comment>
<gene>
    <name evidence="14" type="ORF">NKR19_g835</name>
</gene>
<feature type="transmembrane region" description="Helical" evidence="12">
    <location>
        <begin position="105"/>
        <end position="127"/>
    </location>
</feature>
<dbReference type="Proteomes" id="UP001174691">
    <property type="component" value="Unassembled WGS sequence"/>
</dbReference>
<comment type="cofactor">
    <cofactor evidence="1">
        <name>heme b</name>
        <dbReference type="ChEBI" id="CHEBI:60344"/>
    </cofactor>
</comment>
<dbReference type="InterPro" id="IPR045150">
    <property type="entry name" value="CYB561D1/2"/>
</dbReference>
<keyword evidence="7" id="KW-0249">Electron transport</keyword>
<feature type="transmembrane region" description="Helical" evidence="12">
    <location>
        <begin position="183"/>
        <end position="204"/>
    </location>
</feature>
<keyword evidence="8 12" id="KW-1133">Transmembrane helix</keyword>
<proteinExistence type="predicted"/>
<evidence type="ECO:0000313" key="15">
    <source>
        <dbReference type="Proteomes" id="UP001174691"/>
    </source>
</evidence>
<dbReference type="Gene3D" id="1.20.120.1770">
    <property type="match status" value="1"/>
</dbReference>
<evidence type="ECO:0000256" key="12">
    <source>
        <dbReference type="SAM" id="Phobius"/>
    </source>
</evidence>
<evidence type="ECO:0000256" key="5">
    <source>
        <dbReference type="ARBA" id="ARBA00022692"/>
    </source>
</evidence>
<dbReference type="GO" id="GO:0016020">
    <property type="term" value="C:membrane"/>
    <property type="evidence" value="ECO:0007669"/>
    <property type="project" value="UniProtKB-SubCell"/>
</dbReference>
<protein>
    <submittedName>
        <fullName evidence="14">Cytochrome b ascorbate-dependent protein 3</fullName>
    </submittedName>
</protein>
<keyword evidence="10 12" id="KW-0472">Membrane</keyword>
<dbReference type="GO" id="GO:0140575">
    <property type="term" value="F:transmembrane monodehydroascorbate reductase activity"/>
    <property type="evidence" value="ECO:0007669"/>
    <property type="project" value="InterPro"/>
</dbReference>
<comment type="subcellular location">
    <subcellularLocation>
        <location evidence="2">Membrane</location>
        <topology evidence="2">Multi-pass membrane protein</topology>
    </subcellularLocation>
</comment>
<keyword evidence="5 12" id="KW-0812">Transmembrane</keyword>
<dbReference type="EMBL" id="JANBVN010000007">
    <property type="protein sequence ID" value="KAJ9164976.1"/>
    <property type="molecule type" value="Genomic_DNA"/>
</dbReference>
<keyword evidence="6" id="KW-0479">Metal-binding</keyword>
<dbReference type="PANTHER" id="PTHR15422">
    <property type="entry name" value="OS05G0565100 PROTEIN"/>
    <property type="match status" value="1"/>
</dbReference>
<sequence length="248" mass="26491">MASATGIPATNPAAEHEPLLGRPGDAIQPPSAPVITNLWLGTGWIALAGGALLVAVIWAGVFLHPLLPLVSPHPLLQSAGLLASTLAILVLQPTWDPDTKRRGRYAHAALNGLSFLIYVSGVTVILVNKHQSSDPHPHFHSAHGYMGVVAAVLLLGQYAVGFGMWAVPAVFGGEERAKRVWKYHRWSGYVIYLFLLATVVAATYTPYNETVLDIKTWSVVVAGLLLVAGVYPRVSIDKLGIRRTAASS</sequence>
<accession>A0AA38VPM5</accession>
<evidence type="ECO:0000256" key="7">
    <source>
        <dbReference type="ARBA" id="ARBA00022982"/>
    </source>
</evidence>
<dbReference type="InterPro" id="IPR006593">
    <property type="entry name" value="Cyt_b561/ferric_Rdtase_TM"/>
</dbReference>
<keyword evidence="3" id="KW-0813">Transport</keyword>
<dbReference type="AlphaFoldDB" id="A0AA38VPM5"/>
<dbReference type="GO" id="GO:0046872">
    <property type="term" value="F:metal ion binding"/>
    <property type="evidence" value="ECO:0007669"/>
    <property type="project" value="UniProtKB-KW"/>
</dbReference>
<evidence type="ECO:0000256" key="1">
    <source>
        <dbReference type="ARBA" id="ARBA00001970"/>
    </source>
</evidence>
<evidence type="ECO:0000256" key="9">
    <source>
        <dbReference type="ARBA" id="ARBA00023004"/>
    </source>
</evidence>
<evidence type="ECO:0000256" key="4">
    <source>
        <dbReference type="ARBA" id="ARBA00022617"/>
    </source>
</evidence>
<evidence type="ECO:0000256" key="10">
    <source>
        <dbReference type="ARBA" id="ARBA00023136"/>
    </source>
</evidence>
<feature type="transmembrane region" description="Helical" evidence="12">
    <location>
        <begin position="38"/>
        <end position="63"/>
    </location>
</feature>
<dbReference type="CDD" id="cd08761">
    <property type="entry name" value="Cyt_b561_CYB561D2_like"/>
    <property type="match status" value="1"/>
</dbReference>
<dbReference type="PROSITE" id="PS50939">
    <property type="entry name" value="CYTOCHROME_B561"/>
    <property type="match status" value="1"/>
</dbReference>
<name>A0AA38VPM5_9PEZI</name>
<keyword evidence="9" id="KW-0408">Iron</keyword>
<feature type="region of interest" description="Disordered" evidence="11">
    <location>
        <begin position="1"/>
        <end position="25"/>
    </location>
</feature>
<evidence type="ECO:0000313" key="14">
    <source>
        <dbReference type="EMBL" id="KAJ9164976.1"/>
    </source>
</evidence>
<evidence type="ECO:0000256" key="6">
    <source>
        <dbReference type="ARBA" id="ARBA00022723"/>
    </source>
</evidence>
<evidence type="ECO:0000256" key="8">
    <source>
        <dbReference type="ARBA" id="ARBA00022989"/>
    </source>
</evidence>
<evidence type="ECO:0000256" key="3">
    <source>
        <dbReference type="ARBA" id="ARBA00022448"/>
    </source>
</evidence>
<feature type="transmembrane region" description="Helical" evidence="12">
    <location>
        <begin position="216"/>
        <end position="234"/>
    </location>
</feature>
<evidence type="ECO:0000256" key="2">
    <source>
        <dbReference type="ARBA" id="ARBA00004141"/>
    </source>
</evidence>
<evidence type="ECO:0000256" key="11">
    <source>
        <dbReference type="SAM" id="MobiDB-lite"/>
    </source>
</evidence>
<feature type="transmembrane region" description="Helical" evidence="12">
    <location>
        <begin position="75"/>
        <end position="93"/>
    </location>
</feature>
<dbReference type="SMART" id="SM00665">
    <property type="entry name" value="B561"/>
    <property type="match status" value="1"/>
</dbReference>